<gene>
    <name evidence="3" type="ORF">OTSTA716_2039</name>
</gene>
<dbReference type="Gene3D" id="3.40.50.300">
    <property type="entry name" value="P-loop containing nucleotide triphosphate hydrolases"/>
    <property type="match status" value="1"/>
</dbReference>
<dbReference type="InterPro" id="IPR043964">
    <property type="entry name" value="P-loop_TraG"/>
</dbReference>
<dbReference type="EMBL" id="LAOA01000118">
    <property type="protein sequence ID" value="KJV72150.1"/>
    <property type="molecule type" value="Genomic_DNA"/>
</dbReference>
<keyword evidence="1" id="KW-1133">Transmembrane helix</keyword>
<feature type="transmembrane region" description="Helical" evidence="1">
    <location>
        <begin position="182"/>
        <end position="203"/>
    </location>
</feature>
<dbReference type="Pfam" id="PF19044">
    <property type="entry name" value="P-loop_TraG"/>
    <property type="match status" value="1"/>
</dbReference>
<feature type="domain" description="TraG P-loop" evidence="2">
    <location>
        <begin position="61"/>
        <end position="128"/>
    </location>
</feature>
<protein>
    <submittedName>
        <fullName evidence="3">FtsK/SpoIIIE family protein</fullName>
    </submittedName>
</protein>
<keyword evidence="1" id="KW-0472">Membrane</keyword>
<dbReference type="PANTHER" id="PTHR38467">
    <property type="match status" value="1"/>
</dbReference>
<keyword evidence="1" id="KW-0812">Transmembrane</keyword>
<dbReference type="Proteomes" id="UP000033671">
    <property type="component" value="Unassembled WGS sequence"/>
</dbReference>
<accession>A0A0F3NVQ0</accession>
<reference evidence="3 4" key="1">
    <citation type="submission" date="2015-01" db="EMBL/GenBank/DDBJ databases">
        <title>Genome Sequencing of Rickettsiales.</title>
        <authorList>
            <person name="Daugherty S.C."/>
            <person name="Su Q."/>
            <person name="Abolude K."/>
            <person name="Beier-Sexton M."/>
            <person name="Carlyon J.A."/>
            <person name="Carter R."/>
            <person name="Day N.P."/>
            <person name="Dumler S.J."/>
            <person name="Dyachenko V."/>
            <person name="Godinez A."/>
            <person name="Kurtti T.J."/>
            <person name="Lichay M."/>
            <person name="Mullins K.E."/>
            <person name="Ott S."/>
            <person name="Pappas-Brown V."/>
            <person name="Paris D.H."/>
            <person name="Patel P."/>
            <person name="Richards A.L."/>
            <person name="Sadzewicz L."/>
            <person name="Sears K."/>
            <person name="Seidman D."/>
            <person name="Sengamalay N."/>
            <person name="Stenos J."/>
            <person name="Tallon L.J."/>
            <person name="Vincent G."/>
            <person name="Fraser C.M."/>
            <person name="Munderloh U."/>
            <person name="Dunning-Hotopp J.C."/>
        </authorList>
    </citation>
    <scope>NUCLEOTIDE SEQUENCE [LARGE SCALE GENOMIC DNA]</scope>
    <source>
        <strain evidence="3 4">TA716</strain>
    </source>
</reference>
<evidence type="ECO:0000313" key="3">
    <source>
        <dbReference type="EMBL" id="KJV72150.1"/>
    </source>
</evidence>
<comment type="caution">
    <text evidence="3">The sequence shown here is derived from an EMBL/GenBank/DDBJ whole genome shotgun (WGS) entry which is preliminary data.</text>
</comment>
<proteinExistence type="predicted"/>
<dbReference type="PATRIC" id="fig|1359175.3.peg.300"/>
<dbReference type="SUPFAM" id="SSF52540">
    <property type="entry name" value="P-loop containing nucleoside triphosphate hydrolases"/>
    <property type="match status" value="1"/>
</dbReference>
<sequence>MIIKTVSVESKVLLPIICEWKGNLSSPGMLLVGRRGQIMYWSPFGGALLPALNKHGVAPNENFNLCIAGVPGSGKSVFMQELMLSVLGVGGKVFVLDYGRSFKRTCLILGGRYIEFDMKNPVSINPFSEVPEDDSAKSIEARSDFLSNFPSILATMAAPQYGTSDLQEQMLQINLTLTLLSIIYSICSSNFCFCIYICFLIVLKFVKSSSPKFSNIITFNSGGKLSQDI</sequence>
<dbReference type="AlphaFoldDB" id="A0A0F3NVQ0"/>
<evidence type="ECO:0000256" key="1">
    <source>
        <dbReference type="SAM" id="Phobius"/>
    </source>
</evidence>
<evidence type="ECO:0000313" key="4">
    <source>
        <dbReference type="Proteomes" id="UP000033671"/>
    </source>
</evidence>
<dbReference type="InterPro" id="IPR053155">
    <property type="entry name" value="F-pilin_assembly_TraC"/>
</dbReference>
<dbReference type="PANTHER" id="PTHR38467:SF1">
    <property type="entry name" value="CONJUGATIVE TRANSFER: ASSEMBLY"/>
    <property type="match status" value="1"/>
</dbReference>
<dbReference type="InterPro" id="IPR027417">
    <property type="entry name" value="P-loop_NTPase"/>
</dbReference>
<organism evidence="3 4">
    <name type="scientific">Orientia tsutsugamushi str. TA716</name>
    <dbReference type="NCBI Taxonomy" id="1359175"/>
    <lineage>
        <taxon>Bacteria</taxon>
        <taxon>Pseudomonadati</taxon>
        <taxon>Pseudomonadota</taxon>
        <taxon>Alphaproteobacteria</taxon>
        <taxon>Rickettsiales</taxon>
        <taxon>Rickettsiaceae</taxon>
        <taxon>Rickettsieae</taxon>
        <taxon>Orientia</taxon>
    </lineage>
</organism>
<evidence type="ECO:0000259" key="2">
    <source>
        <dbReference type="Pfam" id="PF19044"/>
    </source>
</evidence>
<name>A0A0F3NVQ0_ORITS</name>